<feature type="region of interest" description="Disordered" evidence="4">
    <location>
        <begin position="1031"/>
        <end position="1077"/>
    </location>
</feature>
<evidence type="ECO:0000313" key="8">
    <source>
        <dbReference type="Proteomes" id="UP000008743"/>
    </source>
</evidence>
<dbReference type="PANTHER" id="PTHR45339">
    <property type="entry name" value="HYBRID SIGNAL TRANSDUCTION HISTIDINE KINASE J"/>
    <property type="match status" value="1"/>
</dbReference>
<dbReference type="PROSITE" id="PS50110">
    <property type="entry name" value="RESPONSE_REGULATORY"/>
    <property type="match status" value="2"/>
</dbReference>
<feature type="region of interest" description="Disordered" evidence="4">
    <location>
        <begin position="1"/>
        <end position="36"/>
    </location>
</feature>
<proteinExistence type="predicted"/>
<dbReference type="InterPro" id="IPR011006">
    <property type="entry name" value="CheY-like_superfamily"/>
</dbReference>
<evidence type="ECO:0000256" key="4">
    <source>
        <dbReference type="SAM" id="MobiDB-lite"/>
    </source>
</evidence>
<feature type="region of interest" description="Disordered" evidence="4">
    <location>
        <begin position="272"/>
        <end position="316"/>
    </location>
</feature>
<gene>
    <name evidence="7" type="ORF">CAOG_003378</name>
</gene>
<feature type="compositionally biased region" description="Basic residues" evidence="4">
    <location>
        <begin position="560"/>
        <end position="569"/>
    </location>
</feature>
<feature type="region of interest" description="Disordered" evidence="4">
    <location>
        <begin position="712"/>
        <end position="740"/>
    </location>
</feature>
<dbReference type="eggNOG" id="KOG0519">
    <property type="taxonomic scope" value="Eukaryota"/>
</dbReference>
<dbReference type="InterPro" id="IPR011598">
    <property type="entry name" value="bHLH_dom"/>
</dbReference>
<dbReference type="Proteomes" id="UP000008743">
    <property type="component" value="Unassembled WGS sequence"/>
</dbReference>
<keyword evidence="2" id="KW-0902">Two-component regulatory system</keyword>
<feature type="compositionally biased region" description="Basic and acidic residues" evidence="4">
    <location>
        <begin position="1037"/>
        <end position="1054"/>
    </location>
</feature>
<dbReference type="STRING" id="595528.A0A0D2WN04"/>
<dbReference type="Gene3D" id="4.10.280.10">
    <property type="entry name" value="Helix-loop-helix DNA-binding domain"/>
    <property type="match status" value="1"/>
</dbReference>
<dbReference type="GO" id="GO:0046983">
    <property type="term" value="F:protein dimerization activity"/>
    <property type="evidence" value="ECO:0007669"/>
    <property type="project" value="InterPro"/>
</dbReference>
<feature type="domain" description="Response regulatory" evidence="5">
    <location>
        <begin position="381"/>
        <end position="497"/>
    </location>
</feature>
<evidence type="ECO:0000259" key="5">
    <source>
        <dbReference type="PROSITE" id="PS50110"/>
    </source>
</evidence>
<keyword evidence="1 3" id="KW-0597">Phosphoprotein</keyword>
<evidence type="ECO:0000256" key="3">
    <source>
        <dbReference type="PROSITE-ProRule" id="PRU00169"/>
    </source>
</evidence>
<feature type="region of interest" description="Disordered" evidence="4">
    <location>
        <begin position="1121"/>
        <end position="1141"/>
    </location>
</feature>
<dbReference type="InterPro" id="IPR001789">
    <property type="entry name" value="Sig_transdc_resp-reg_receiver"/>
</dbReference>
<feature type="compositionally biased region" description="Low complexity" evidence="4">
    <location>
        <begin position="718"/>
        <end position="734"/>
    </location>
</feature>
<dbReference type="AlphaFoldDB" id="A0A0D2WN04"/>
<feature type="compositionally biased region" description="Acidic residues" evidence="4">
    <location>
        <begin position="492"/>
        <end position="511"/>
    </location>
</feature>
<dbReference type="SMART" id="SM00448">
    <property type="entry name" value="REC"/>
    <property type="match status" value="2"/>
</dbReference>
<dbReference type="InParanoid" id="A0A0D2WN04"/>
<dbReference type="RefSeq" id="XP_004364217.1">
    <property type="nucleotide sequence ID" value="XM_004364160.2"/>
</dbReference>
<feature type="compositionally biased region" description="Low complexity" evidence="4">
    <location>
        <begin position="273"/>
        <end position="290"/>
    </location>
</feature>
<feature type="compositionally biased region" description="Low complexity" evidence="4">
    <location>
        <begin position="12"/>
        <end position="26"/>
    </location>
</feature>
<dbReference type="OrthoDB" id="21225at2759"/>
<feature type="compositionally biased region" description="Low complexity" evidence="4">
    <location>
        <begin position="963"/>
        <end position="975"/>
    </location>
</feature>
<dbReference type="EMBL" id="KE346363">
    <property type="protein sequence ID" value="KJE92400.1"/>
    <property type="molecule type" value="Genomic_DNA"/>
</dbReference>
<evidence type="ECO:0000259" key="6">
    <source>
        <dbReference type="PROSITE" id="PS50888"/>
    </source>
</evidence>
<sequence length="1243" mass="131160">MSERPEDALYVSSPSSSDSSSFPSSPGEDTSKDAMLIEPTTASLATPACASTAEDAATAASDASGATDAMAVVAAGDSHTTAFTARVKTHSKASEYEGVSRHNPGDITYNSAAAKTSDEGAIFSKDQFGSYYAVKPCKVLVVEDHEIMQLLVKTWLARLNIEAKYADDGLQAVKLAEEHTFDVIFMDLVMPVMDGIQASKIIRTSKTSRNTRTPIVAFSALALPSDLAINDFMNKPFGWGDIAAAIDKWGRHRLSFVIDGPVDLNKYPMGAYSSSPPASSSTPAVSDVTAMDASSQSVPSQGLVSAQPSSSSSSQSKIVSKAEKVASIDIFDDVRNLVSAFHLFRDSSSSHNANRPLTPSSSEVSALRPRHALTNPYESCTALVVEDDEITRQVLRDQLLQFKREVHTAADGEEAVQMCKEHLYDLILVDIELPKINGYEAICKIRQDGSLNRLSSVIAFTSQYEDNHQFFRELGIANLRSKPEKKYITSMEEVESVDSEPPAGDEPDDSLPDGGHDGAASTASGAPEIAAPGATDPAAEFALPANAKAKRVPKEDAVKIPKRKGRPPKYPRPADGALGSATQRPQLDALGAILLPTDSEAAAVRGATTAGPTRDFAAISLPAVRSPSPSAPLLAVAPPSSTSVLTPQQVAQIRRHDAKPVSPIVAAVTNNNNSSALGLSPNVDLSNRKRRAPAGANTEFFALPNKRFALESDRSADSTSSTPSAILSSSTSSSMPVPGAEYDVTVGRHIPSPAVPMNTSMHATPVSASVTPVLDTALAMASHAASASIPALSHASSLPGYVPFSSYPGMNIPPAQLAPPPPPPPVYSNTPAMQYPPHIPPYGPAAFGAPLGGLVGPQQASQAMYARSLPYPAPGLFSRFPQPDPSEALRQAHLAAATALMNNNNTWPANGGSHMPLPPPPPLHPHAMSHSLSFPTAPSQPGSQSHTPLPLPQPTMHYPLAQHPSAPVTKAAAAAAPPPPPVHSLAPQVQQPASGPVLPPSKATAAAATAPSAAVVAAMAVATAGAAATTASLQKSQQEREDNSPRSVDSDTNSRPEPGAPIYHSVVFKGRNDPPTPPPPVVTDKVVAMAQELVQSNRSRLDPEDAITYPVAMFAKNRMRQPDTPKSVTFQSSRETHNAKEQFRRKEMSDCVEDLRKIVPGCHPRADKANALKQAVHFLLDAVLVLQANPEVAAQLPLPLRVIPNNLNVFQLEPACADAPAEVERLPPIRRRRAKTDGDDDSS</sequence>
<dbReference type="InterPro" id="IPR036638">
    <property type="entry name" value="HLH_DNA-bd_sf"/>
</dbReference>
<dbReference type="Gene3D" id="3.40.50.2300">
    <property type="match status" value="2"/>
</dbReference>
<dbReference type="SUPFAM" id="SSF47459">
    <property type="entry name" value="HLH, helix-loop-helix DNA-binding domain"/>
    <property type="match status" value="1"/>
</dbReference>
<evidence type="ECO:0000313" key="7">
    <source>
        <dbReference type="EMBL" id="KJE92400.1"/>
    </source>
</evidence>
<protein>
    <recommendedName>
        <fullName evidence="9">Response regulatory domain-containing protein</fullName>
    </recommendedName>
</protein>
<feature type="modified residue" description="4-aspartylphosphate" evidence="3">
    <location>
        <position position="430"/>
    </location>
</feature>
<feature type="region of interest" description="Disordered" evidence="4">
    <location>
        <begin position="348"/>
        <end position="369"/>
    </location>
</feature>
<feature type="region of interest" description="Disordered" evidence="4">
    <location>
        <begin position="905"/>
        <end position="1002"/>
    </location>
</feature>
<evidence type="ECO:0008006" key="9">
    <source>
        <dbReference type="Google" id="ProtNLM"/>
    </source>
</evidence>
<dbReference type="GO" id="GO:0000160">
    <property type="term" value="P:phosphorelay signal transduction system"/>
    <property type="evidence" value="ECO:0007669"/>
    <property type="project" value="UniProtKB-KW"/>
</dbReference>
<feature type="domain" description="BHLH" evidence="6">
    <location>
        <begin position="1132"/>
        <end position="1182"/>
    </location>
</feature>
<dbReference type="CDD" id="cd17546">
    <property type="entry name" value="REC_hyHK_CKI1_RcsC-like"/>
    <property type="match status" value="2"/>
</dbReference>
<dbReference type="Pfam" id="PF00010">
    <property type="entry name" value="HLH"/>
    <property type="match status" value="1"/>
</dbReference>
<organism evidence="7 8">
    <name type="scientific">Capsaspora owczarzaki (strain ATCC 30864)</name>
    <dbReference type="NCBI Taxonomy" id="595528"/>
    <lineage>
        <taxon>Eukaryota</taxon>
        <taxon>Filasterea</taxon>
        <taxon>Capsaspora</taxon>
    </lineage>
</organism>
<name>A0A0D2WN04_CAPO3</name>
<feature type="compositionally biased region" description="Polar residues" evidence="4">
    <location>
        <begin position="934"/>
        <end position="947"/>
    </location>
</feature>
<dbReference type="Pfam" id="PF00072">
    <property type="entry name" value="Response_reg"/>
    <property type="match status" value="2"/>
</dbReference>
<accession>A0A0D2WN04</accession>
<evidence type="ECO:0000256" key="2">
    <source>
        <dbReference type="ARBA" id="ARBA00023012"/>
    </source>
</evidence>
<feature type="domain" description="Response regulatory" evidence="5">
    <location>
        <begin position="138"/>
        <end position="250"/>
    </location>
</feature>
<feature type="compositionally biased region" description="Polar residues" evidence="4">
    <location>
        <begin position="292"/>
        <end position="303"/>
    </location>
</feature>
<keyword evidence="8" id="KW-1185">Reference proteome</keyword>
<reference evidence="8" key="1">
    <citation type="submission" date="2011-02" db="EMBL/GenBank/DDBJ databases">
        <title>The Genome Sequence of Capsaspora owczarzaki ATCC 30864.</title>
        <authorList>
            <person name="Russ C."/>
            <person name="Cuomo C."/>
            <person name="Burger G."/>
            <person name="Gray M.W."/>
            <person name="Holland P.W.H."/>
            <person name="King N."/>
            <person name="Lang F.B.F."/>
            <person name="Roger A.J."/>
            <person name="Ruiz-Trillo I."/>
            <person name="Young S.K."/>
            <person name="Zeng Q."/>
            <person name="Gargeya S."/>
            <person name="Alvarado L."/>
            <person name="Berlin A."/>
            <person name="Chapman S.B."/>
            <person name="Chen Z."/>
            <person name="Freedman E."/>
            <person name="Gellesch M."/>
            <person name="Goldberg J."/>
            <person name="Griggs A."/>
            <person name="Gujja S."/>
            <person name="Heilman E."/>
            <person name="Heiman D."/>
            <person name="Howarth C."/>
            <person name="Mehta T."/>
            <person name="Neiman D."/>
            <person name="Pearson M."/>
            <person name="Roberts A."/>
            <person name="Saif S."/>
            <person name="Shea T."/>
            <person name="Shenoy N."/>
            <person name="Sisk P."/>
            <person name="Stolte C."/>
            <person name="Sykes S."/>
            <person name="White J."/>
            <person name="Yandava C."/>
            <person name="Haas B."/>
            <person name="Nusbaum C."/>
            <person name="Birren B."/>
        </authorList>
    </citation>
    <scope>NUCLEOTIDE SEQUENCE</scope>
    <source>
        <strain evidence="8">ATCC 30864</strain>
    </source>
</reference>
<dbReference type="PROSITE" id="PS50888">
    <property type="entry name" value="BHLH"/>
    <property type="match status" value="1"/>
</dbReference>
<feature type="modified residue" description="4-aspartylphosphate" evidence="3">
    <location>
        <position position="187"/>
    </location>
</feature>
<evidence type="ECO:0000256" key="1">
    <source>
        <dbReference type="ARBA" id="ARBA00022553"/>
    </source>
</evidence>
<feature type="region of interest" description="Disordered" evidence="4">
    <location>
        <begin position="490"/>
        <end position="580"/>
    </location>
</feature>
<dbReference type="SUPFAM" id="SSF52172">
    <property type="entry name" value="CheY-like"/>
    <property type="match status" value="2"/>
</dbReference>
<feature type="compositionally biased region" description="Polar residues" evidence="4">
    <location>
        <begin position="348"/>
        <end position="364"/>
    </location>
</feature>
<feature type="compositionally biased region" description="Polar residues" evidence="4">
    <location>
        <begin position="1124"/>
        <end position="1133"/>
    </location>
</feature>
<dbReference type="PANTHER" id="PTHR45339:SF1">
    <property type="entry name" value="HYBRID SIGNAL TRANSDUCTION HISTIDINE KINASE J"/>
    <property type="match status" value="1"/>
</dbReference>
<feature type="compositionally biased region" description="Low complexity" evidence="4">
    <location>
        <begin position="304"/>
        <end position="316"/>
    </location>
</feature>